<keyword evidence="3" id="KW-1185">Reference proteome</keyword>
<dbReference type="RefSeq" id="WP_136495643.1">
    <property type="nucleotide sequence ID" value="NZ_CP046052.1"/>
</dbReference>
<protein>
    <submittedName>
        <fullName evidence="2">Methyltransferase domain-containing protein</fullName>
    </submittedName>
</protein>
<name>A0A6B8KFZ6_9HYPH</name>
<evidence type="ECO:0000313" key="2">
    <source>
        <dbReference type="EMBL" id="QGM45360.1"/>
    </source>
</evidence>
<dbReference type="CDD" id="cd02440">
    <property type="entry name" value="AdoMet_MTases"/>
    <property type="match status" value="1"/>
</dbReference>
<proteinExistence type="predicted"/>
<dbReference type="Pfam" id="PF13649">
    <property type="entry name" value="Methyltransf_25"/>
    <property type="match status" value="1"/>
</dbReference>
<dbReference type="GO" id="GO:0032259">
    <property type="term" value="P:methylation"/>
    <property type="evidence" value="ECO:0007669"/>
    <property type="project" value="UniProtKB-KW"/>
</dbReference>
<accession>A0A6B8KFZ6</accession>
<sequence>MNDRAYAGDVPQIYDRELGCVMFQPYAEEAAQRAAALNPADVLEIAAGSGIVTRELRNRIPAAAKLTASDISEDMLSVARTKIREGEQVRFEIADACALPFADASFDAVVCMFGYMFFPDKPKAMCEAFRALRPAGRYILGVWDSEENNPFARLALALLKSTFPDNPPTWMKQPVSCGAIDPIKESLVDSGFVNISISVVKHSRAFDANNYARGLVFGSPIIQEVEERGGDPEAIAKAYAETLTRAFGSTLPFQAILFEAERPAGQRMSSRGA</sequence>
<dbReference type="SUPFAM" id="SSF53335">
    <property type="entry name" value="S-adenosyl-L-methionine-dependent methyltransferases"/>
    <property type="match status" value="1"/>
</dbReference>
<evidence type="ECO:0000313" key="3">
    <source>
        <dbReference type="Proteomes" id="UP000309061"/>
    </source>
</evidence>
<dbReference type="KEGG" id="mhey:H2LOC_006425"/>
<dbReference type="InterPro" id="IPR029063">
    <property type="entry name" value="SAM-dependent_MTases_sf"/>
</dbReference>
<dbReference type="OrthoDB" id="9787738at2"/>
<dbReference type="PANTHER" id="PTHR43591">
    <property type="entry name" value="METHYLTRANSFERASE"/>
    <property type="match status" value="1"/>
</dbReference>
<reference evidence="2 3" key="1">
    <citation type="submission" date="2019-11" db="EMBL/GenBank/DDBJ databases">
        <title>The genome sequence of Methylocystis heyeri.</title>
        <authorList>
            <person name="Oshkin I.Y."/>
            <person name="Miroshnikov K."/>
            <person name="Dedysh S.N."/>
        </authorList>
    </citation>
    <scope>NUCLEOTIDE SEQUENCE [LARGE SCALE GENOMIC DNA]</scope>
    <source>
        <strain evidence="2 3">H2</strain>
    </source>
</reference>
<dbReference type="EMBL" id="CP046052">
    <property type="protein sequence ID" value="QGM45360.1"/>
    <property type="molecule type" value="Genomic_DNA"/>
</dbReference>
<dbReference type="AlphaFoldDB" id="A0A6B8KFZ6"/>
<keyword evidence="2" id="KW-0808">Transferase</keyword>
<feature type="domain" description="Methyltransferase" evidence="1">
    <location>
        <begin position="42"/>
        <end position="136"/>
    </location>
</feature>
<dbReference type="InterPro" id="IPR041698">
    <property type="entry name" value="Methyltransf_25"/>
</dbReference>
<evidence type="ECO:0000259" key="1">
    <source>
        <dbReference type="Pfam" id="PF13649"/>
    </source>
</evidence>
<organism evidence="2 3">
    <name type="scientific">Methylocystis heyeri</name>
    <dbReference type="NCBI Taxonomy" id="391905"/>
    <lineage>
        <taxon>Bacteria</taxon>
        <taxon>Pseudomonadati</taxon>
        <taxon>Pseudomonadota</taxon>
        <taxon>Alphaproteobacteria</taxon>
        <taxon>Hyphomicrobiales</taxon>
        <taxon>Methylocystaceae</taxon>
        <taxon>Methylocystis</taxon>
    </lineage>
</organism>
<dbReference type="Proteomes" id="UP000309061">
    <property type="component" value="Chromosome"/>
</dbReference>
<dbReference type="GO" id="GO:0008168">
    <property type="term" value="F:methyltransferase activity"/>
    <property type="evidence" value="ECO:0007669"/>
    <property type="project" value="UniProtKB-KW"/>
</dbReference>
<dbReference type="Gene3D" id="3.40.50.150">
    <property type="entry name" value="Vaccinia Virus protein VP39"/>
    <property type="match status" value="1"/>
</dbReference>
<keyword evidence="2" id="KW-0489">Methyltransferase</keyword>
<gene>
    <name evidence="2" type="ORF">H2LOC_006425</name>
</gene>